<protein>
    <submittedName>
        <fullName evidence="2">Acetyltransferase</fullName>
    </submittedName>
</protein>
<sequence>MSADQSAAVVTPGETRFTIALDGRQVGLIDFHDRDGVRVFTHTEIDPAFGGRGLGTQLVSETVAATRAAGLTIESYCSMVTQYLAKHPEPRE</sequence>
<dbReference type="SUPFAM" id="SSF55729">
    <property type="entry name" value="Acyl-CoA N-acyltransferases (Nat)"/>
    <property type="match status" value="1"/>
</dbReference>
<dbReference type="InterPro" id="IPR031165">
    <property type="entry name" value="GNAT_YJDJ"/>
</dbReference>
<dbReference type="InterPro" id="IPR045057">
    <property type="entry name" value="Gcn5-rel_NAT"/>
</dbReference>
<proteinExistence type="predicted"/>
<feature type="domain" description="N-acetyltransferase" evidence="1">
    <location>
        <begin position="9"/>
        <end position="92"/>
    </location>
</feature>
<dbReference type="GO" id="GO:0016740">
    <property type="term" value="F:transferase activity"/>
    <property type="evidence" value="ECO:0007669"/>
    <property type="project" value="UniProtKB-KW"/>
</dbReference>
<dbReference type="KEGG" id="madi:A7U43_02470"/>
<dbReference type="PROSITE" id="PS51729">
    <property type="entry name" value="GNAT_YJDJ"/>
    <property type="match status" value="1"/>
</dbReference>
<evidence type="ECO:0000259" key="1">
    <source>
        <dbReference type="PROSITE" id="PS51729"/>
    </source>
</evidence>
<organism evidence="2 3">
    <name type="scientific">Mycobacterium adipatum</name>
    <dbReference type="NCBI Taxonomy" id="1682113"/>
    <lineage>
        <taxon>Bacteria</taxon>
        <taxon>Bacillati</taxon>
        <taxon>Actinomycetota</taxon>
        <taxon>Actinomycetes</taxon>
        <taxon>Mycobacteriales</taxon>
        <taxon>Mycobacteriaceae</taxon>
        <taxon>Mycobacterium</taxon>
    </lineage>
</organism>
<evidence type="ECO:0000313" key="2">
    <source>
        <dbReference type="EMBL" id="ANE78353.1"/>
    </source>
</evidence>
<dbReference type="Pfam" id="PF14542">
    <property type="entry name" value="Acetyltransf_CG"/>
    <property type="match status" value="1"/>
</dbReference>
<name>A0A172UGN9_9MYCO</name>
<dbReference type="AlphaFoldDB" id="A0A172UGN9"/>
<dbReference type="EMBL" id="CP015596">
    <property type="protein sequence ID" value="ANE78353.1"/>
    <property type="molecule type" value="Genomic_DNA"/>
</dbReference>
<dbReference type="PANTHER" id="PTHR31435">
    <property type="entry name" value="PROTEIN NATD1"/>
    <property type="match status" value="1"/>
</dbReference>
<reference evidence="2 3" key="1">
    <citation type="submission" date="2016-05" db="EMBL/GenBank/DDBJ databases">
        <title>Complete genome sequence of a phthalic acid esters degrading Mycobacterium sp. YC-RL4.</title>
        <authorList>
            <person name="Ren L."/>
            <person name="Fan S."/>
            <person name="Ruth N."/>
            <person name="Jia Y."/>
            <person name="Wang J."/>
            <person name="Qiao C."/>
        </authorList>
    </citation>
    <scope>NUCLEOTIDE SEQUENCE [LARGE SCALE GENOMIC DNA]</scope>
    <source>
        <strain evidence="2 3">YC-RL4</strain>
    </source>
</reference>
<accession>A0A172UGN9</accession>
<keyword evidence="3" id="KW-1185">Reference proteome</keyword>
<dbReference type="OrthoDB" id="5405911at2"/>
<dbReference type="STRING" id="1682113.A7U43_02470"/>
<dbReference type="CDD" id="cd04301">
    <property type="entry name" value="NAT_SF"/>
    <property type="match status" value="1"/>
</dbReference>
<dbReference type="Gene3D" id="3.40.630.30">
    <property type="match status" value="1"/>
</dbReference>
<dbReference type="PANTHER" id="PTHR31435:SF10">
    <property type="entry name" value="BSR4717 PROTEIN"/>
    <property type="match status" value="1"/>
</dbReference>
<evidence type="ECO:0000313" key="3">
    <source>
        <dbReference type="Proteomes" id="UP000077143"/>
    </source>
</evidence>
<gene>
    <name evidence="2" type="ORF">A7U43_02470</name>
</gene>
<dbReference type="InterPro" id="IPR016181">
    <property type="entry name" value="Acyl_CoA_acyltransferase"/>
</dbReference>
<keyword evidence="2" id="KW-0808">Transferase</keyword>
<dbReference type="Proteomes" id="UP000077143">
    <property type="component" value="Chromosome"/>
</dbReference>
<dbReference type="RefSeq" id="WP_067990683.1">
    <property type="nucleotide sequence ID" value="NZ_CP015596.1"/>
</dbReference>